<dbReference type="RefSeq" id="WP_073824724.1">
    <property type="nucleotide sequence ID" value="NZ_MQVS01000007.1"/>
</dbReference>
<evidence type="ECO:0000313" key="8">
    <source>
        <dbReference type="EMBL" id="OKL51374.1"/>
    </source>
</evidence>
<evidence type="ECO:0000313" key="9">
    <source>
        <dbReference type="Proteomes" id="UP000185612"/>
    </source>
</evidence>
<dbReference type="Pfam" id="PF00724">
    <property type="entry name" value="Oxidored_FMN"/>
    <property type="match status" value="1"/>
</dbReference>
<dbReference type="InterPro" id="IPR044152">
    <property type="entry name" value="YqjM-like"/>
</dbReference>
<keyword evidence="2" id="KW-0285">Flavoprotein</keyword>
<dbReference type="GO" id="GO:0003959">
    <property type="term" value="F:NADPH dehydrogenase activity"/>
    <property type="evidence" value="ECO:0007669"/>
    <property type="project" value="InterPro"/>
</dbReference>
<keyword evidence="3" id="KW-0288">FMN</keyword>
<evidence type="ECO:0000256" key="1">
    <source>
        <dbReference type="ARBA" id="ARBA00001917"/>
    </source>
</evidence>
<comment type="caution">
    <text evidence="8">The sequence shown here is derived from an EMBL/GenBank/DDBJ whole genome shotgun (WGS) entry which is preliminary data.</text>
</comment>
<feature type="region of interest" description="Disordered" evidence="6">
    <location>
        <begin position="110"/>
        <end position="146"/>
    </location>
</feature>
<keyword evidence="5" id="KW-0560">Oxidoreductase</keyword>
<name>A0A1Q5PUU7_9ACTO</name>
<dbReference type="Gene3D" id="3.20.20.70">
    <property type="entry name" value="Aldolase class I"/>
    <property type="match status" value="1"/>
</dbReference>
<evidence type="ECO:0000256" key="2">
    <source>
        <dbReference type="ARBA" id="ARBA00022630"/>
    </source>
</evidence>
<dbReference type="PANTHER" id="PTHR43303:SF4">
    <property type="entry name" value="NADPH DEHYDROGENASE C23G7.10C-RELATED"/>
    <property type="match status" value="1"/>
</dbReference>
<feature type="domain" description="NADH:flavin oxidoreductase/NADH oxidase N-terminal" evidence="7">
    <location>
        <begin position="8"/>
        <end position="354"/>
    </location>
</feature>
<dbReference type="InParanoid" id="A0A1Q5PUU7"/>
<dbReference type="EMBL" id="MQVS01000007">
    <property type="protein sequence ID" value="OKL51374.1"/>
    <property type="molecule type" value="Genomic_DNA"/>
</dbReference>
<dbReference type="InterPro" id="IPR013785">
    <property type="entry name" value="Aldolase_TIM"/>
</dbReference>
<sequence length="374" mass="39095">MTTPLLATPITLRGLTIANRVWMSPMCQYAAPATGPDVGCPGPHHLTHYAARAQGGVGLIIVEATAICPSGRISAFDLGLWDDHQIPAHAALVAAIHAAGAKACLQLGHAGRKAGTPPRWGSDRPAPQAPARVGPSPVPFSPTLGTPRALTPTEIAQLPQQFAAATRRALAAGYDSVEIHAAHGYLLQSFLSPLSNHRTDQWGGDFTGRTRIVLDTVDAVRAALPAQAPLLLRISATDWVHENDPATPAWTSADTVALAPLLAARGVDLLDCSAGGATPTFPPSATSHDGYQRHLARAVAHTDTTPRLAVGAVGRLNSAALAEEVLTSGDADVVLVGRKLLADPYLPHRWTTQLGGEPRWPAPYTGAIPAAWLD</sequence>
<accession>A0A1Q5PUU7</accession>
<dbReference type="SUPFAM" id="SSF51395">
    <property type="entry name" value="FMN-linked oxidoreductases"/>
    <property type="match status" value="1"/>
</dbReference>
<evidence type="ECO:0000256" key="3">
    <source>
        <dbReference type="ARBA" id="ARBA00022643"/>
    </source>
</evidence>
<reference evidence="9" key="1">
    <citation type="submission" date="2016-12" db="EMBL/GenBank/DDBJ databases">
        <authorList>
            <person name="Meng X."/>
        </authorList>
    </citation>
    <scope>NUCLEOTIDE SEQUENCE [LARGE SCALE GENOMIC DNA]</scope>
    <source>
        <strain evidence="9">DSM 20732</strain>
    </source>
</reference>
<evidence type="ECO:0000259" key="7">
    <source>
        <dbReference type="Pfam" id="PF00724"/>
    </source>
</evidence>
<dbReference type="AlphaFoldDB" id="A0A1Q5PUU7"/>
<dbReference type="FunCoup" id="A0A1Q5PUU7">
    <property type="interactions" value="30"/>
</dbReference>
<evidence type="ECO:0000256" key="6">
    <source>
        <dbReference type="SAM" id="MobiDB-lite"/>
    </source>
</evidence>
<dbReference type="InterPro" id="IPR001155">
    <property type="entry name" value="OxRdtase_FMN_N"/>
</dbReference>
<dbReference type="Proteomes" id="UP000185612">
    <property type="component" value="Unassembled WGS sequence"/>
</dbReference>
<dbReference type="OrthoDB" id="3169239at2"/>
<proteinExistence type="predicted"/>
<dbReference type="PANTHER" id="PTHR43303">
    <property type="entry name" value="NADPH DEHYDROGENASE C23G7.10C-RELATED"/>
    <property type="match status" value="1"/>
</dbReference>
<comment type="cofactor">
    <cofactor evidence="1">
        <name>FMN</name>
        <dbReference type="ChEBI" id="CHEBI:58210"/>
    </cofactor>
</comment>
<protein>
    <recommendedName>
        <fullName evidence="7">NADH:flavin oxidoreductase/NADH oxidase N-terminal domain-containing protein</fullName>
    </recommendedName>
</protein>
<gene>
    <name evidence="8" type="ORF">BSZ40_07310</name>
</gene>
<keyword evidence="4" id="KW-0521">NADP</keyword>
<dbReference type="STRING" id="52770.BSZ40_07310"/>
<dbReference type="GO" id="GO:0010181">
    <property type="term" value="F:FMN binding"/>
    <property type="evidence" value="ECO:0007669"/>
    <property type="project" value="InterPro"/>
</dbReference>
<dbReference type="GO" id="GO:0050661">
    <property type="term" value="F:NADP binding"/>
    <property type="evidence" value="ECO:0007669"/>
    <property type="project" value="InterPro"/>
</dbReference>
<evidence type="ECO:0000256" key="5">
    <source>
        <dbReference type="ARBA" id="ARBA00023002"/>
    </source>
</evidence>
<organism evidence="8 9">
    <name type="scientific">Buchananella hordeovulneris</name>
    <dbReference type="NCBI Taxonomy" id="52770"/>
    <lineage>
        <taxon>Bacteria</taxon>
        <taxon>Bacillati</taxon>
        <taxon>Actinomycetota</taxon>
        <taxon>Actinomycetes</taxon>
        <taxon>Actinomycetales</taxon>
        <taxon>Actinomycetaceae</taxon>
        <taxon>Buchananella</taxon>
    </lineage>
</organism>
<keyword evidence="9" id="KW-1185">Reference proteome</keyword>
<evidence type="ECO:0000256" key="4">
    <source>
        <dbReference type="ARBA" id="ARBA00022857"/>
    </source>
</evidence>